<name>A0A1R2CXW1_9CILI</name>
<organism evidence="5 6">
    <name type="scientific">Stentor coeruleus</name>
    <dbReference type="NCBI Taxonomy" id="5963"/>
    <lineage>
        <taxon>Eukaryota</taxon>
        <taxon>Sar</taxon>
        <taxon>Alveolata</taxon>
        <taxon>Ciliophora</taxon>
        <taxon>Postciliodesmatophora</taxon>
        <taxon>Heterotrichea</taxon>
        <taxon>Heterotrichida</taxon>
        <taxon>Stentoridae</taxon>
        <taxon>Stentor</taxon>
    </lineage>
</organism>
<sequence>MTKEHLDKSFKLISELLQESTFTESSLDTTKTRILQENDELFTNPRYLLSEIVHKFAFKNNPMGNYIRGSQETIPLITRSEIAEFVNDNYTSNNLIISASGNIDHNNIVDLAEKYLWRLPGHEKDQKITPPAFNSVSVMQEAEEKNTFIAFAYPAASYSHPNLTNFNVLQHLLSMGNIPSRKEDNFFQAAMDIRGLVSHDSYLATYQNCGLLIQLIECTSDSAPFVGGAVLRSMGHFGKNVSDSEISRAKSLFFNDLLRNDSLSHVSQTNANQLKNFSRKVPNSEFGSTALDLTASTLVTNISEWVNTIYPVIAVYGNIPNEDLIEKFYQHSE</sequence>
<protein>
    <recommendedName>
        <fullName evidence="7">Peptidase M16 C-terminal domain-containing protein</fullName>
    </recommendedName>
</protein>
<comment type="function">
    <text evidence="1">Substrate recognition and binding subunit of the essential mitochondrial processing protease (MPP), which cleaves the mitochondrial sequence off newly imported precursors proteins.</text>
</comment>
<gene>
    <name evidence="5" type="ORF">SteCoe_3174</name>
</gene>
<dbReference type="GO" id="GO:0005739">
    <property type="term" value="C:mitochondrion"/>
    <property type="evidence" value="ECO:0007669"/>
    <property type="project" value="TreeGrafter"/>
</dbReference>
<evidence type="ECO:0000259" key="4">
    <source>
        <dbReference type="Pfam" id="PF05193"/>
    </source>
</evidence>
<dbReference type="InterPro" id="IPR011765">
    <property type="entry name" value="Pept_M16_N"/>
</dbReference>
<evidence type="ECO:0000313" key="6">
    <source>
        <dbReference type="Proteomes" id="UP000187209"/>
    </source>
</evidence>
<evidence type="ECO:0000313" key="5">
    <source>
        <dbReference type="EMBL" id="OMJ93846.1"/>
    </source>
</evidence>
<dbReference type="AlphaFoldDB" id="A0A1R2CXW1"/>
<dbReference type="Proteomes" id="UP000187209">
    <property type="component" value="Unassembled WGS sequence"/>
</dbReference>
<evidence type="ECO:0008006" key="7">
    <source>
        <dbReference type="Google" id="ProtNLM"/>
    </source>
</evidence>
<proteinExistence type="inferred from homology"/>
<reference evidence="5 6" key="1">
    <citation type="submission" date="2016-11" db="EMBL/GenBank/DDBJ databases">
        <title>The macronuclear genome of Stentor coeruleus: a giant cell with tiny introns.</title>
        <authorList>
            <person name="Slabodnick M."/>
            <person name="Ruby J.G."/>
            <person name="Reiff S.B."/>
            <person name="Swart E.C."/>
            <person name="Gosai S."/>
            <person name="Prabakaran S."/>
            <person name="Witkowska E."/>
            <person name="Larue G.E."/>
            <person name="Fisher S."/>
            <person name="Freeman R.M."/>
            <person name="Gunawardena J."/>
            <person name="Chu W."/>
            <person name="Stover N.A."/>
            <person name="Gregory B.D."/>
            <person name="Nowacki M."/>
            <person name="Derisi J."/>
            <person name="Roy S.W."/>
            <person name="Marshall W.F."/>
            <person name="Sood P."/>
        </authorList>
    </citation>
    <scope>NUCLEOTIDE SEQUENCE [LARGE SCALE GENOMIC DNA]</scope>
    <source>
        <strain evidence="5">WM001</strain>
    </source>
</reference>
<dbReference type="SUPFAM" id="SSF63411">
    <property type="entry name" value="LuxS/MPP-like metallohydrolase"/>
    <property type="match status" value="2"/>
</dbReference>
<dbReference type="Gene3D" id="3.30.830.10">
    <property type="entry name" value="Metalloenzyme, LuxS/M16 peptidase-like"/>
    <property type="match status" value="2"/>
</dbReference>
<dbReference type="PANTHER" id="PTHR11851">
    <property type="entry name" value="METALLOPROTEASE"/>
    <property type="match status" value="1"/>
</dbReference>
<dbReference type="InterPro" id="IPR011249">
    <property type="entry name" value="Metalloenz_LuxS/M16"/>
</dbReference>
<dbReference type="Pfam" id="PF00675">
    <property type="entry name" value="Peptidase_M16"/>
    <property type="match status" value="1"/>
</dbReference>
<evidence type="ECO:0000259" key="3">
    <source>
        <dbReference type="Pfam" id="PF00675"/>
    </source>
</evidence>
<dbReference type="OrthoDB" id="10251424at2759"/>
<dbReference type="EMBL" id="MPUH01000036">
    <property type="protein sequence ID" value="OMJ93846.1"/>
    <property type="molecule type" value="Genomic_DNA"/>
</dbReference>
<evidence type="ECO:0000256" key="1">
    <source>
        <dbReference type="ARBA" id="ARBA00002123"/>
    </source>
</evidence>
<dbReference type="InterPro" id="IPR007863">
    <property type="entry name" value="Peptidase_M16_C"/>
</dbReference>
<evidence type="ECO:0000256" key="2">
    <source>
        <dbReference type="ARBA" id="ARBA00007261"/>
    </source>
</evidence>
<comment type="caution">
    <text evidence="5">The sequence shown here is derived from an EMBL/GenBank/DDBJ whole genome shotgun (WGS) entry which is preliminary data.</text>
</comment>
<keyword evidence="6" id="KW-1185">Reference proteome</keyword>
<dbReference type="InterPro" id="IPR050361">
    <property type="entry name" value="MPP/UQCRC_Complex"/>
</dbReference>
<dbReference type="Pfam" id="PF05193">
    <property type="entry name" value="Peptidase_M16_C"/>
    <property type="match status" value="1"/>
</dbReference>
<accession>A0A1R2CXW1</accession>
<feature type="domain" description="Peptidase M16 N-terminal" evidence="3">
    <location>
        <begin position="3"/>
        <end position="69"/>
    </location>
</feature>
<feature type="domain" description="Peptidase M16 C-terminal" evidence="4">
    <location>
        <begin position="77"/>
        <end position="251"/>
    </location>
</feature>
<dbReference type="PANTHER" id="PTHR11851:SF49">
    <property type="entry name" value="MITOCHONDRIAL-PROCESSING PEPTIDASE SUBUNIT ALPHA"/>
    <property type="match status" value="1"/>
</dbReference>
<dbReference type="GO" id="GO:0046872">
    <property type="term" value="F:metal ion binding"/>
    <property type="evidence" value="ECO:0007669"/>
    <property type="project" value="InterPro"/>
</dbReference>
<comment type="similarity">
    <text evidence="2">Belongs to the peptidase M16 family.</text>
</comment>